<dbReference type="RefSeq" id="WP_311614235.1">
    <property type="nucleotide sequence ID" value="NZ_JAVRFI010000023.1"/>
</dbReference>
<evidence type="ECO:0000313" key="2">
    <source>
        <dbReference type="Proteomes" id="UP001180531"/>
    </source>
</evidence>
<comment type="caution">
    <text evidence="1">The sequence shown here is derived from an EMBL/GenBank/DDBJ whole genome shotgun (WGS) entry which is preliminary data.</text>
</comment>
<evidence type="ECO:0000313" key="1">
    <source>
        <dbReference type="EMBL" id="MDT0452763.1"/>
    </source>
</evidence>
<keyword evidence="2" id="KW-1185">Reference proteome</keyword>
<dbReference type="Proteomes" id="UP001180531">
    <property type="component" value="Unassembled WGS sequence"/>
</dbReference>
<gene>
    <name evidence="1" type="ORF">RM609_27270</name>
</gene>
<organism evidence="1 2">
    <name type="scientific">Streptomyces hesseae</name>
    <dbReference type="NCBI Taxonomy" id="3075519"/>
    <lineage>
        <taxon>Bacteria</taxon>
        <taxon>Bacillati</taxon>
        <taxon>Actinomycetota</taxon>
        <taxon>Actinomycetes</taxon>
        <taxon>Kitasatosporales</taxon>
        <taxon>Streptomycetaceae</taxon>
        <taxon>Streptomyces</taxon>
    </lineage>
</organism>
<evidence type="ECO:0008006" key="3">
    <source>
        <dbReference type="Google" id="ProtNLM"/>
    </source>
</evidence>
<sequence length="205" mass="21692">MRLGVGRLISSWGRIYLAITSGFCFDEALGRIYVIPRARRVLFAGIVASVTAAVGISTLNVASASPDPASDDSLSFTAETFAYPNAAKILKERGIILRKGDGHIILADCSASRDIEVLSTRTDEPNPDRGRFCFKVTGTGKAGYLALEIPKVHHLSTGDFAIHASLTADGKTQEVSVPKYDDASVGEGTKVPGSPTVLVELRVAG</sequence>
<accession>A0ABU2SVJ0</accession>
<dbReference type="EMBL" id="JAVRFI010000023">
    <property type="protein sequence ID" value="MDT0452763.1"/>
    <property type="molecule type" value="Genomic_DNA"/>
</dbReference>
<name>A0ABU2SVJ0_9ACTN</name>
<reference evidence="1" key="1">
    <citation type="submission" date="2024-05" db="EMBL/GenBank/DDBJ databases">
        <title>30 novel species of actinomycetes from the DSMZ collection.</title>
        <authorList>
            <person name="Nouioui I."/>
        </authorList>
    </citation>
    <scope>NUCLEOTIDE SEQUENCE</scope>
    <source>
        <strain evidence="1">DSM 40473</strain>
    </source>
</reference>
<protein>
    <recommendedName>
        <fullName evidence="3">Secreted protein</fullName>
    </recommendedName>
</protein>
<proteinExistence type="predicted"/>